<accession>A0A1F5G782</accession>
<protein>
    <submittedName>
        <fullName evidence="1">Uncharacterized protein</fullName>
    </submittedName>
</protein>
<proteinExistence type="predicted"/>
<gene>
    <name evidence="1" type="ORF">A2870_03180</name>
</gene>
<name>A0A1F5G782_9BACT</name>
<comment type="caution">
    <text evidence="1">The sequence shown here is derived from an EMBL/GenBank/DDBJ whole genome shotgun (WGS) entry which is preliminary data.</text>
</comment>
<evidence type="ECO:0000313" key="2">
    <source>
        <dbReference type="Proteomes" id="UP000179102"/>
    </source>
</evidence>
<organism evidence="1 2">
    <name type="scientific">Candidatus Curtissbacteria bacterium RIFCSPHIGHO2_01_FULL_41_11</name>
    <dbReference type="NCBI Taxonomy" id="1797711"/>
    <lineage>
        <taxon>Bacteria</taxon>
        <taxon>Candidatus Curtissiibacteriota</taxon>
    </lineage>
</organism>
<reference evidence="1 2" key="1">
    <citation type="journal article" date="2016" name="Nat. Commun.">
        <title>Thousands of microbial genomes shed light on interconnected biogeochemical processes in an aquifer system.</title>
        <authorList>
            <person name="Anantharaman K."/>
            <person name="Brown C.T."/>
            <person name="Hug L.A."/>
            <person name="Sharon I."/>
            <person name="Castelle C.J."/>
            <person name="Probst A.J."/>
            <person name="Thomas B.C."/>
            <person name="Singh A."/>
            <person name="Wilkins M.J."/>
            <person name="Karaoz U."/>
            <person name="Brodie E.L."/>
            <person name="Williams K.H."/>
            <person name="Hubbard S.S."/>
            <person name="Banfield J.F."/>
        </authorList>
    </citation>
    <scope>NUCLEOTIDE SEQUENCE [LARGE SCALE GENOMIC DNA]</scope>
</reference>
<dbReference type="Proteomes" id="UP000179102">
    <property type="component" value="Unassembled WGS sequence"/>
</dbReference>
<sequence length="138" mass="15631">MIAIVGVSIYSLINLSKYGQFFGKSEFGKINLIDLMTYGNIYNGKNICTEGYYVKTSKESILKVDLGSDPFVRSVWIKTDKEIIMDFPRLGDRYVRAGICGFFNSARNGEFGEPPVWFHQITVSSYETIGDTLPLKKF</sequence>
<dbReference type="STRING" id="1797711.A2870_03180"/>
<dbReference type="EMBL" id="MFAZ01000010">
    <property type="protein sequence ID" value="OGD87685.1"/>
    <property type="molecule type" value="Genomic_DNA"/>
</dbReference>
<evidence type="ECO:0000313" key="1">
    <source>
        <dbReference type="EMBL" id="OGD87685.1"/>
    </source>
</evidence>
<dbReference type="AlphaFoldDB" id="A0A1F5G782"/>